<evidence type="ECO:0000256" key="5">
    <source>
        <dbReference type="ARBA" id="ARBA00022989"/>
    </source>
</evidence>
<feature type="transmembrane region" description="Helical" evidence="17">
    <location>
        <begin position="99"/>
        <end position="122"/>
    </location>
</feature>
<accession>A0ABD1ET64</accession>
<evidence type="ECO:0000313" key="18">
    <source>
        <dbReference type="EMBL" id="KAL1501788.1"/>
    </source>
</evidence>
<comment type="catalytic activity">
    <reaction evidence="14">
        <text>13-(9Z-octadecenoyloxy)-octadecanoate + H2O = 13-hydroxy-octadecanoate + (9Z)-octadecenoate + H(+)</text>
        <dbReference type="Rhea" id="RHEA:52064"/>
        <dbReference type="ChEBI" id="CHEBI:15377"/>
        <dbReference type="ChEBI" id="CHEBI:15378"/>
        <dbReference type="ChEBI" id="CHEBI:30823"/>
        <dbReference type="ChEBI" id="CHEBI:136303"/>
        <dbReference type="ChEBI" id="CHEBI:136304"/>
    </reaction>
    <physiologicalReaction direction="left-to-right" evidence="14">
        <dbReference type="Rhea" id="RHEA:52065"/>
    </physiologicalReaction>
</comment>
<comment type="catalytic activity">
    <reaction evidence="15">
        <text>13-(9Z-hexadecenoyloxy)-octadecanoate + H2O = 13-hydroxy-octadecanoate + (9Z)-hexadecenoate + H(+)</text>
        <dbReference type="Rhea" id="RHEA:52076"/>
        <dbReference type="ChEBI" id="CHEBI:15377"/>
        <dbReference type="ChEBI" id="CHEBI:15378"/>
        <dbReference type="ChEBI" id="CHEBI:32372"/>
        <dbReference type="ChEBI" id="CHEBI:136304"/>
        <dbReference type="ChEBI" id="CHEBI:136315"/>
    </reaction>
    <physiologicalReaction direction="left-to-right" evidence="15">
        <dbReference type="Rhea" id="RHEA:52077"/>
    </physiologicalReaction>
</comment>
<keyword evidence="5 17" id="KW-1133">Transmembrane helix</keyword>
<keyword evidence="4 17" id="KW-0812">Transmembrane</keyword>
<reference evidence="18 19" key="1">
    <citation type="submission" date="2024-05" db="EMBL/GenBank/DDBJ databases">
        <title>Genetic variation in Jamaican populations of the coffee berry borer (Hypothenemus hampei).</title>
        <authorList>
            <person name="Errbii M."/>
            <person name="Myrie A."/>
        </authorList>
    </citation>
    <scope>NUCLEOTIDE SEQUENCE [LARGE SCALE GENOMIC DNA]</scope>
    <source>
        <strain evidence="18">JA-Hopewell-2020-01-JO</strain>
        <tissue evidence="18">Whole body</tissue>
    </source>
</reference>
<dbReference type="EMBL" id="JBDJPC010000005">
    <property type="protein sequence ID" value="KAL1501788.1"/>
    <property type="molecule type" value="Genomic_DNA"/>
</dbReference>
<comment type="catalytic activity">
    <reaction evidence="1">
        <text>9-(9Z-hexadecenoyloxy)-octadecanoate + H2O = (9Z)-hexadecenoate + 9-hydroxy-octadecanoate + H(+)</text>
        <dbReference type="Rhea" id="RHEA:52068"/>
        <dbReference type="ChEBI" id="CHEBI:15377"/>
        <dbReference type="ChEBI" id="CHEBI:15378"/>
        <dbReference type="ChEBI" id="CHEBI:32372"/>
        <dbReference type="ChEBI" id="CHEBI:136286"/>
        <dbReference type="ChEBI" id="CHEBI:136309"/>
    </reaction>
    <physiologicalReaction direction="left-to-right" evidence="1">
        <dbReference type="Rhea" id="RHEA:52069"/>
    </physiologicalReaction>
</comment>
<evidence type="ECO:0000256" key="16">
    <source>
        <dbReference type="ARBA" id="ARBA00049428"/>
    </source>
</evidence>
<comment type="catalytic activity">
    <reaction evidence="8">
        <text>13-octadecanoyloxy-octadecanoate + H2O = 13-hydroxy-octadecanoate + octadecanoate + H(+)</text>
        <dbReference type="Rhea" id="RHEA:52084"/>
        <dbReference type="ChEBI" id="CHEBI:15377"/>
        <dbReference type="ChEBI" id="CHEBI:15378"/>
        <dbReference type="ChEBI" id="CHEBI:25629"/>
        <dbReference type="ChEBI" id="CHEBI:136304"/>
        <dbReference type="ChEBI" id="CHEBI:136335"/>
    </reaction>
    <physiologicalReaction direction="left-to-right" evidence="8">
        <dbReference type="Rhea" id="RHEA:52085"/>
    </physiologicalReaction>
</comment>
<gene>
    <name evidence="18" type="ORF">ABEB36_007050</name>
</gene>
<evidence type="ECO:0000256" key="11">
    <source>
        <dbReference type="ARBA" id="ARBA00048701"/>
    </source>
</evidence>
<keyword evidence="6 17" id="KW-0472">Membrane</keyword>
<comment type="catalytic activity">
    <reaction evidence="13">
        <text>9-octadecanoyloxy-octadecanoate + H2O = 9-hydroxy-octadecanoate + octadecanoate + H(+)</text>
        <dbReference type="Rhea" id="RHEA:52096"/>
        <dbReference type="ChEBI" id="CHEBI:15377"/>
        <dbReference type="ChEBI" id="CHEBI:15378"/>
        <dbReference type="ChEBI" id="CHEBI:25629"/>
        <dbReference type="ChEBI" id="CHEBI:136286"/>
        <dbReference type="ChEBI" id="CHEBI:136373"/>
    </reaction>
    <physiologicalReaction direction="left-to-right" evidence="13">
        <dbReference type="Rhea" id="RHEA:52097"/>
    </physiologicalReaction>
</comment>
<evidence type="ECO:0000256" key="8">
    <source>
        <dbReference type="ARBA" id="ARBA00047427"/>
    </source>
</evidence>
<name>A0ABD1ET64_HYPHA</name>
<comment type="similarity">
    <text evidence="3">Belongs to the AIG1 family.</text>
</comment>
<comment type="catalytic activity">
    <reaction evidence="9">
        <text>9-hexadecanoyloxy-octadecanoate + H2O = 9-hydroxy-octadecanoate + hexadecanoate + H(+)</text>
        <dbReference type="Rhea" id="RHEA:52052"/>
        <dbReference type="ChEBI" id="CHEBI:7896"/>
        <dbReference type="ChEBI" id="CHEBI:15377"/>
        <dbReference type="ChEBI" id="CHEBI:15378"/>
        <dbReference type="ChEBI" id="CHEBI:83670"/>
        <dbReference type="ChEBI" id="CHEBI:136286"/>
    </reaction>
    <physiologicalReaction direction="left-to-right" evidence="9">
        <dbReference type="Rhea" id="RHEA:52053"/>
    </physiologicalReaction>
</comment>
<comment type="catalytic activity">
    <reaction evidence="7">
        <text>12-hexadecanoyloxy-octadecanoate + H2O = 12-hydroxyoctadecanoate + hexadecanoate + H(+)</text>
        <dbReference type="Rhea" id="RHEA:52056"/>
        <dbReference type="ChEBI" id="CHEBI:7896"/>
        <dbReference type="ChEBI" id="CHEBI:15377"/>
        <dbReference type="ChEBI" id="CHEBI:15378"/>
        <dbReference type="ChEBI" id="CHEBI:83677"/>
        <dbReference type="ChEBI" id="CHEBI:84201"/>
    </reaction>
    <physiologicalReaction direction="left-to-right" evidence="7">
        <dbReference type="Rhea" id="RHEA:52057"/>
    </physiologicalReaction>
</comment>
<comment type="catalytic activity">
    <reaction evidence="11">
        <text>12-(9Z-octadecenoyloxy)-octadecanoate + H2O = 12-hydroxyoctadecanoate + (9Z)-octadecenoate + H(+)</text>
        <dbReference type="Rhea" id="RHEA:52060"/>
        <dbReference type="ChEBI" id="CHEBI:15377"/>
        <dbReference type="ChEBI" id="CHEBI:15378"/>
        <dbReference type="ChEBI" id="CHEBI:30823"/>
        <dbReference type="ChEBI" id="CHEBI:84201"/>
        <dbReference type="ChEBI" id="CHEBI:136302"/>
    </reaction>
    <physiologicalReaction direction="left-to-right" evidence="11">
        <dbReference type="Rhea" id="RHEA:52061"/>
    </physiologicalReaction>
</comment>
<evidence type="ECO:0000256" key="6">
    <source>
        <dbReference type="ARBA" id="ARBA00023136"/>
    </source>
</evidence>
<comment type="subcellular location">
    <subcellularLocation>
        <location evidence="2">Endomembrane system</location>
        <topology evidence="2">Multi-pass membrane protein</topology>
    </subcellularLocation>
</comment>
<evidence type="ECO:0008006" key="20">
    <source>
        <dbReference type="Google" id="ProtNLM"/>
    </source>
</evidence>
<evidence type="ECO:0000256" key="14">
    <source>
        <dbReference type="ARBA" id="ARBA00049296"/>
    </source>
</evidence>
<evidence type="ECO:0000313" key="19">
    <source>
        <dbReference type="Proteomes" id="UP001566132"/>
    </source>
</evidence>
<evidence type="ECO:0000256" key="2">
    <source>
        <dbReference type="ARBA" id="ARBA00004127"/>
    </source>
</evidence>
<dbReference type="Proteomes" id="UP001566132">
    <property type="component" value="Unassembled WGS sequence"/>
</dbReference>
<evidence type="ECO:0000256" key="9">
    <source>
        <dbReference type="ARBA" id="ARBA00047863"/>
    </source>
</evidence>
<proteinExistence type="inferred from homology"/>
<dbReference type="InterPro" id="IPR006838">
    <property type="entry name" value="ADTRP_AIG1"/>
</dbReference>
<evidence type="ECO:0000256" key="10">
    <source>
        <dbReference type="ARBA" id="ARBA00048680"/>
    </source>
</evidence>
<comment type="catalytic activity">
    <reaction evidence="12">
        <text>9-(9Z-octadecenoyloxy)-octadecanoate + H2O = 9-hydroxy-octadecanoate + (9Z)-octadecenoate + H(+)</text>
        <dbReference type="Rhea" id="RHEA:52048"/>
        <dbReference type="ChEBI" id="CHEBI:15377"/>
        <dbReference type="ChEBI" id="CHEBI:15378"/>
        <dbReference type="ChEBI" id="CHEBI:30823"/>
        <dbReference type="ChEBI" id="CHEBI:136282"/>
        <dbReference type="ChEBI" id="CHEBI:136286"/>
    </reaction>
    <physiologicalReaction direction="left-to-right" evidence="12">
        <dbReference type="Rhea" id="RHEA:52049"/>
    </physiologicalReaction>
</comment>
<feature type="transmembrane region" description="Helical" evidence="17">
    <location>
        <begin position="185"/>
        <end position="206"/>
    </location>
</feature>
<protein>
    <recommendedName>
        <fullName evidence="20">Androgen-dependent TFPI-regulating protein</fullName>
    </recommendedName>
</protein>
<dbReference type="AlphaFoldDB" id="A0ABD1ET64"/>
<comment type="catalytic activity">
    <reaction evidence="16">
        <text>12-(9Z-hexadecenoyloxy)-octadecanoate + H2O = 12-hydroxyoctadecanoate + (9Z)-hexadecenoate + H(+)</text>
        <dbReference type="Rhea" id="RHEA:52072"/>
        <dbReference type="ChEBI" id="CHEBI:15377"/>
        <dbReference type="ChEBI" id="CHEBI:15378"/>
        <dbReference type="ChEBI" id="CHEBI:32372"/>
        <dbReference type="ChEBI" id="CHEBI:84201"/>
        <dbReference type="ChEBI" id="CHEBI:136312"/>
    </reaction>
    <physiologicalReaction direction="left-to-right" evidence="16">
        <dbReference type="Rhea" id="RHEA:52073"/>
    </physiologicalReaction>
</comment>
<dbReference type="GO" id="GO:0012505">
    <property type="term" value="C:endomembrane system"/>
    <property type="evidence" value="ECO:0007669"/>
    <property type="project" value="UniProtKB-SubCell"/>
</dbReference>
<evidence type="ECO:0000256" key="4">
    <source>
        <dbReference type="ARBA" id="ARBA00022692"/>
    </source>
</evidence>
<dbReference type="Pfam" id="PF04750">
    <property type="entry name" value="Far-17a_AIG1"/>
    <property type="match status" value="1"/>
</dbReference>
<evidence type="ECO:0000256" key="1">
    <source>
        <dbReference type="ARBA" id="ARBA00000923"/>
    </source>
</evidence>
<evidence type="ECO:0000256" key="15">
    <source>
        <dbReference type="ARBA" id="ARBA00049322"/>
    </source>
</evidence>
<dbReference type="PANTHER" id="PTHR10989:SF16">
    <property type="entry name" value="AT02829P-RELATED"/>
    <property type="match status" value="1"/>
</dbReference>
<comment type="catalytic activity">
    <reaction evidence="10">
        <text>12-octadecanoyloxy-octadecanoate + H2O = 12-hydroxyoctadecanoate + octadecanoate + H(+)</text>
        <dbReference type="Rhea" id="RHEA:52080"/>
        <dbReference type="ChEBI" id="CHEBI:15377"/>
        <dbReference type="ChEBI" id="CHEBI:15378"/>
        <dbReference type="ChEBI" id="CHEBI:25629"/>
        <dbReference type="ChEBI" id="CHEBI:84201"/>
        <dbReference type="ChEBI" id="CHEBI:136330"/>
    </reaction>
    <physiologicalReaction direction="left-to-right" evidence="10">
        <dbReference type="Rhea" id="RHEA:52081"/>
    </physiologicalReaction>
</comment>
<organism evidence="18 19">
    <name type="scientific">Hypothenemus hampei</name>
    <name type="common">Coffee berry borer</name>
    <dbReference type="NCBI Taxonomy" id="57062"/>
    <lineage>
        <taxon>Eukaryota</taxon>
        <taxon>Metazoa</taxon>
        <taxon>Ecdysozoa</taxon>
        <taxon>Arthropoda</taxon>
        <taxon>Hexapoda</taxon>
        <taxon>Insecta</taxon>
        <taxon>Pterygota</taxon>
        <taxon>Neoptera</taxon>
        <taxon>Endopterygota</taxon>
        <taxon>Coleoptera</taxon>
        <taxon>Polyphaga</taxon>
        <taxon>Cucujiformia</taxon>
        <taxon>Curculionidae</taxon>
        <taxon>Scolytinae</taxon>
        <taxon>Hypothenemus</taxon>
    </lineage>
</organism>
<sequence>MVEVRSVLSSLCHGIFLAHHLYVCFHAREVKVRLEKDMSQSDNLDRRVADINNFSAVFFTNWNLMLQTLYFASSVLNDILKAIHFQNGFRQKIHRFNGFLFTSIIFPCTIFVSTAFWSVFFINREWVMGFILPQVMVLPEVCDEYVPKWLNHSIHTNVSIFLIIEVLITNQLLPSFRSALTGLTILTVIYDIVFFTTYFVYGRFVYGLFHIFNWPERILFIFLNYCGSVCVMKLGLSIEHFKRSRNAKVKLR</sequence>
<keyword evidence="19" id="KW-1185">Reference proteome</keyword>
<comment type="caution">
    <text evidence="18">The sequence shown here is derived from an EMBL/GenBank/DDBJ whole genome shotgun (WGS) entry which is preliminary data.</text>
</comment>
<evidence type="ECO:0000256" key="12">
    <source>
        <dbReference type="ARBA" id="ARBA00048800"/>
    </source>
</evidence>
<dbReference type="PANTHER" id="PTHR10989">
    <property type="entry name" value="ANDROGEN-INDUCED PROTEIN 1-RELATED"/>
    <property type="match status" value="1"/>
</dbReference>
<feature type="transmembrane region" description="Helical" evidence="17">
    <location>
        <begin position="218"/>
        <end position="236"/>
    </location>
</feature>
<evidence type="ECO:0000256" key="13">
    <source>
        <dbReference type="ARBA" id="ARBA00049221"/>
    </source>
</evidence>
<evidence type="ECO:0000256" key="7">
    <source>
        <dbReference type="ARBA" id="ARBA00047368"/>
    </source>
</evidence>
<evidence type="ECO:0000256" key="3">
    <source>
        <dbReference type="ARBA" id="ARBA00009300"/>
    </source>
</evidence>
<evidence type="ECO:0000256" key="17">
    <source>
        <dbReference type="SAM" id="Phobius"/>
    </source>
</evidence>